<evidence type="ECO:0000256" key="1">
    <source>
        <dbReference type="ARBA" id="ARBA00022441"/>
    </source>
</evidence>
<dbReference type="EC" id="5.1.3.24" evidence="4"/>
<name>A0A5B9MCZ6_9BACT</name>
<dbReference type="GO" id="GO:0016853">
    <property type="term" value="F:isomerase activity"/>
    <property type="evidence" value="ECO:0007669"/>
    <property type="project" value="UniProtKB-KW"/>
</dbReference>
<dbReference type="InterPro" id="IPR011043">
    <property type="entry name" value="Gal_Oxase/kelch_b-propeller"/>
</dbReference>
<dbReference type="Gene3D" id="2.120.10.80">
    <property type="entry name" value="Kelch-type beta propeller"/>
    <property type="match status" value="2"/>
</dbReference>
<dbReference type="KEGG" id="smam:Mal15_32010"/>
<gene>
    <name evidence="4" type="primary">nanM_2</name>
    <name evidence="4" type="ORF">Mal15_32010</name>
</gene>
<dbReference type="PANTHER" id="PTHR46093">
    <property type="entry name" value="ACYL-COA-BINDING DOMAIN-CONTAINING PROTEIN 5"/>
    <property type="match status" value="1"/>
</dbReference>
<dbReference type="PANTHER" id="PTHR46093:SF18">
    <property type="entry name" value="FIBRONECTIN TYPE-III DOMAIN-CONTAINING PROTEIN"/>
    <property type="match status" value="1"/>
</dbReference>
<dbReference type="InterPro" id="IPR015915">
    <property type="entry name" value="Kelch-typ_b-propeller"/>
</dbReference>
<dbReference type="SMART" id="SM00612">
    <property type="entry name" value="Kelch"/>
    <property type="match status" value="3"/>
</dbReference>
<reference evidence="4 5" key="1">
    <citation type="submission" date="2019-02" db="EMBL/GenBank/DDBJ databases">
        <title>Planctomycetal bacteria perform biofilm scaping via a novel small molecule.</title>
        <authorList>
            <person name="Jeske O."/>
            <person name="Boedeker C."/>
            <person name="Wiegand S."/>
            <person name="Breitling P."/>
            <person name="Kallscheuer N."/>
            <person name="Jogler M."/>
            <person name="Rohde M."/>
            <person name="Petersen J."/>
            <person name="Medema M.H."/>
            <person name="Surup F."/>
            <person name="Jogler C."/>
        </authorList>
    </citation>
    <scope>NUCLEOTIDE SEQUENCE [LARGE SCALE GENOMIC DNA]</scope>
    <source>
        <strain evidence="4 5">Mal15</strain>
    </source>
</reference>
<evidence type="ECO:0000256" key="2">
    <source>
        <dbReference type="ARBA" id="ARBA00022737"/>
    </source>
</evidence>
<dbReference type="InterPro" id="IPR006652">
    <property type="entry name" value="Kelch_1"/>
</dbReference>
<accession>A0A5B9MCZ6</accession>
<dbReference type="Pfam" id="PF24681">
    <property type="entry name" value="Kelch_KLHDC2_KLHL20_DRC7"/>
    <property type="match status" value="1"/>
</dbReference>
<dbReference type="AlphaFoldDB" id="A0A5B9MCZ6"/>
<dbReference type="Proteomes" id="UP000321353">
    <property type="component" value="Chromosome"/>
</dbReference>
<protein>
    <submittedName>
        <fullName evidence="4">N-acetylneuraminate epimerase</fullName>
        <ecNumber evidence="4">5.1.3.24</ecNumber>
    </submittedName>
</protein>
<feature type="signal peptide" evidence="3">
    <location>
        <begin position="1"/>
        <end position="30"/>
    </location>
</feature>
<keyword evidence="2" id="KW-0677">Repeat</keyword>
<keyword evidence="4" id="KW-0413">Isomerase</keyword>
<dbReference type="EMBL" id="CP036264">
    <property type="protein sequence ID" value="QEF99141.1"/>
    <property type="molecule type" value="Genomic_DNA"/>
</dbReference>
<dbReference type="PROSITE" id="PS51257">
    <property type="entry name" value="PROKAR_LIPOPROTEIN"/>
    <property type="match status" value="1"/>
</dbReference>
<keyword evidence="1" id="KW-0880">Kelch repeat</keyword>
<evidence type="ECO:0000256" key="3">
    <source>
        <dbReference type="SAM" id="SignalP"/>
    </source>
</evidence>
<proteinExistence type="predicted"/>
<feature type="chain" id="PRO_5023005866" evidence="3">
    <location>
        <begin position="31"/>
        <end position="565"/>
    </location>
</feature>
<evidence type="ECO:0000313" key="4">
    <source>
        <dbReference type="EMBL" id="QEF99141.1"/>
    </source>
</evidence>
<keyword evidence="5" id="KW-1185">Reference proteome</keyword>
<organism evidence="4 5">
    <name type="scientific">Stieleria maiorica</name>
    <dbReference type="NCBI Taxonomy" id="2795974"/>
    <lineage>
        <taxon>Bacteria</taxon>
        <taxon>Pseudomonadati</taxon>
        <taxon>Planctomycetota</taxon>
        <taxon>Planctomycetia</taxon>
        <taxon>Pirellulales</taxon>
        <taxon>Pirellulaceae</taxon>
        <taxon>Stieleria</taxon>
    </lineage>
</organism>
<evidence type="ECO:0000313" key="5">
    <source>
        <dbReference type="Proteomes" id="UP000321353"/>
    </source>
</evidence>
<dbReference type="SUPFAM" id="SSF50965">
    <property type="entry name" value="Galactose oxidase, central domain"/>
    <property type="match status" value="1"/>
</dbReference>
<keyword evidence="3" id="KW-0732">Signal</keyword>
<sequence length="565" mass="60818" precursor="true">MKPLSLIRRTVFLQAAAIASCLLISPTAKAHMAWLATDDQGHAILWFGESPQDRTYHMPAPIAGIKLSGGPKSITTEAVDTETLIGIRSINPLNAADEIAGHVTYGVYHGTKLTYHVEHLPLRAPKQWPVEPRSDAPLQSIVTLSSGGGLQVTIVANGKPAEDVQVKLLGAHGEEKASAKTDIAGIVTFKHDVVQPGLNAIVAGMTDEHGSGTLDGNKYNSTTDYLTATFRIPGEVPAAKPAEKQPQRPDMETDRSASIVPSELPELPEELTSFGAAIAGNTLYVYGGHTGNAHSYSTEEQSDRFWGLDLSKGKAGSWKQLPGGPSLQGLALVAYKNRLIRIGGFTAVNGLGEEHDLRSQASVTEYNPETETWTDLPELPEARSSLDAAVLGDHVYVFGGWRLDGQSSESQWHQTAWSLDLSQPEAAWQPVKTPPFKRRAITVAAHDEKLFVIGGMNSDGKPTTRVDVYDPEQQTWSEAPSLPGSGMAGFGAASFATGGKLYVSTMDGLLHRLSGDGQRWETIAKGPLARFFHRMLPTGENTLLMVGGANMQIGKFTRIDQIQIH</sequence>
<dbReference type="SUPFAM" id="SSF117281">
    <property type="entry name" value="Kelch motif"/>
    <property type="match status" value="1"/>
</dbReference>